<dbReference type="HOGENOM" id="CLU_926339_0_0_6"/>
<keyword evidence="2" id="KW-1185">Reference proteome</keyword>
<dbReference type="OrthoDB" id="463216at2"/>
<dbReference type="Proteomes" id="UP000006135">
    <property type="component" value="Chromosome"/>
</dbReference>
<dbReference type="PROSITE" id="PS51257">
    <property type="entry name" value="PROKAR_LIPOPROTEIN"/>
    <property type="match status" value="1"/>
</dbReference>
<dbReference type="AlphaFoldDB" id="F9ZNU1"/>
<dbReference type="UniPathway" id="UPA00219"/>
<dbReference type="EMBL" id="CP002573">
    <property type="protein sequence ID" value="AEK57921.1"/>
    <property type="molecule type" value="Genomic_DNA"/>
</dbReference>
<organism evidence="1 2">
    <name type="scientific">Acidithiobacillus caldus (strain SM-1)</name>
    <dbReference type="NCBI Taxonomy" id="990288"/>
    <lineage>
        <taxon>Bacteria</taxon>
        <taxon>Pseudomonadati</taxon>
        <taxon>Pseudomonadota</taxon>
        <taxon>Acidithiobacillia</taxon>
        <taxon>Acidithiobacillales</taxon>
        <taxon>Acidithiobacillaceae</taxon>
        <taxon>Acidithiobacillus</taxon>
    </lineage>
</organism>
<dbReference type="STRING" id="990288.Atc_1272"/>
<dbReference type="SUPFAM" id="SSF141523">
    <property type="entry name" value="L,D-transpeptidase catalytic domain-like"/>
    <property type="match status" value="1"/>
</dbReference>
<dbReference type="RefSeq" id="WP_014002789.1">
    <property type="nucleotide sequence ID" value="NC_015850.1"/>
</dbReference>
<dbReference type="Gene3D" id="2.40.440.10">
    <property type="entry name" value="L,D-transpeptidase catalytic domain-like"/>
    <property type="match status" value="1"/>
</dbReference>
<accession>F9ZNU1</accession>
<name>F9ZNU1_ACICS</name>
<protein>
    <recommendedName>
        <fullName evidence="3">YkuD domain-containing protein</fullName>
    </recommendedName>
</protein>
<dbReference type="GO" id="GO:0004180">
    <property type="term" value="F:carboxypeptidase activity"/>
    <property type="evidence" value="ECO:0007669"/>
    <property type="project" value="UniProtKB-ARBA"/>
</dbReference>
<evidence type="ECO:0000313" key="2">
    <source>
        <dbReference type="Proteomes" id="UP000006135"/>
    </source>
</evidence>
<dbReference type="InterPro" id="IPR038063">
    <property type="entry name" value="Transpep_catalytic_dom"/>
</dbReference>
<dbReference type="GO" id="GO:0016740">
    <property type="term" value="F:transferase activity"/>
    <property type="evidence" value="ECO:0007669"/>
    <property type="project" value="UniProtKB-KW"/>
</dbReference>
<evidence type="ECO:0008006" key="3">
    <source>
        <dbReference type="Google" id="ProtNLM"/>
    </source>
</evidence>
<evidence type="ECO:0000313" key="1">
    <source>
        <dbReference type="EMBL" id="AEK57921.1"/>
    </source>
</evidence>
<sequence length="338" mass="37383">MSKILRCAVCLGLVALAGCQEPSPRSHIEHKPVAPVSATHSVVQAPPTAGLAQPKIQRAKPSFASVVSRLQDLGYLPIAHAYIHGPDGRRIRHDAWLWPVPKALQRATDAYAWNTQNPFIRGAVVQFERVNGILGPRGTSEGSLHKAVVRSLFAPTAKKDPWSFEWVYVTKASGTKQPEQLHIWQHGKGWIWHTLVNTGVLGSTPDGTYLVYQRLPSTTMRGVFPEPISWGTYRALAGQEVPQWAGSSLMQPARGMVGGHPVRWVPYNDPGILWVSYFDDGRGIHYYPRAAYGFPQSAGCVEEPYAAAPETYRLLHYGVPVTISSARFSHRELRTVVQ</sequence>
<dbReference type="KEGG" id="acu:Atc_1272"/>
<dbReference type="GO" id="GO:0071555">
    <property type="term" value="P:cell wall organization"/>
    <property type="evidence" value="ECO:0007669"/>
    <property type="project" value="UniProtKB-KW"/>
</dbReference>
<proteinExistence type="predicted"/>
<dbReference type="GeneID" id="92931257"/>
<dbReference type="GO" id="GO:0009252">
    <property type="term" value="P:peptidoglycan biosynthetic process"/>
    <property type="evidence" value="ECO:0007669"/>
    <property type="project" value="UniProtKB-UniPathway"/>
</dbReference>
<dbReference type="GO" id="GO:0008360">
    <property type="term" value="P:regulation of cell shape"/>
    <property type="evidence" value="ECO:0007669"/>
    <property type="project" value="UniProtKB-KW"/>
</dbReference>
<reference evidence="1 2" key="1">
    <citation type="journal article" date="2011" name="J. Genet. Genomics">
        <title>Unraveling the Acidithiobacillus caldus complete genome and its central metabolisms for carbon assimilation.</title>
        <authorList>
            <person name="You X.Y."/>
            <person name="Guo X."/>
            <person name="Zheng H.J."/>
            <person name="Zhang M.J."/>
            <person name="Liu L.J."/>
            <person name="Zhu Y.Q."/>
            <person name="Zhu B."/>
            <person name="Wang S.Y."/>
            <person name="Zhao G.P."/>
            <person name="Poetsch A."/>
            <person name="Jiang C.Y."/>
            <person name="Liu S.J."/>
        </authorList>
    </citation>
    <scope>NUCLEOTIDE SEQUENCE [LARGE SCALE GENOMIC DNA]</scope>
    <source>
        <strain evidence="1 2">SM-1</strain>
    </source>
</reference>
<gene>
    <name evidence="1" type="ordered locus">Atc_1272</name>
</gene>